<name>A0A0C3NC68_PHLG1</name>
<dbReference type="HOGENOM" id="CLU_2758663_0_0_1"/>
<reference evidence="1 2" key="1">
    <citation type="journal article" date="2014" name="PLoS Genet.">
        <title>Analysis of the Phlebiopsis gigantea genome, transcriptome and secretome provides insight into its pioneer colonization strategies of wood.</title>
        <authorList>
            <person name="Hori C."/>
            <person name="Ishida T."/>
            <person name="Igarashi K."/>
            <person name="Samejima M."/>
            <person name="Suzuki H."/>
            <person name="Master E."/>
            <person name="Ferreira P."/>
            <person name="Ruiz-Duenas F.J."/>
            <person name="Held B."/>
            <person name="Canessa P."/>
            <person name="Larrondo L.F."/>
            <person name="Schmoll M."/>
            <person name="Druzhinina I.S."/>
            <person name="Kubicek C.P."/>
            <person name="Gaskell J.A."/>
            <person name="Kersten P."/>
            <person name="St John F."/>
            <person name="Glasner J."/>
            <person name="Sabat G."/>
            <person name="Splinter BonDurant S."/>
            <person name="Syed K."/>
            <person name="Yadav J."/>
            <person name="Mgbeahuruike A.C."/>
            <person name="Kovalchuk A."/>
            <person name="Asiegbu F.O."/>
            <person name="Lackner G."/>
            <person name="Hoffmeister D."/>
            <person name="Rencoret J."/>
            <person name="Gutierrez A."/>
            <person name="Sun H."/>
            <person name="Lindquist E."/>
            <person name="Barry K."/>
            <person name="Riley R."/>
            <person name="Grigoriev I.V."/>
            <person name="Henrissat B."/>
            <person name="Kues U."/>
            <person name="Berka R.M."/>
            <person name="Martinez A.T."/>
            <person name="Covert S.F."/>
            <person name="Blanchette R.A."/>
            <person name="Cullen D."/>
        </authorList>
    </citation>
    <scope>NUCLEOTIDE SEQUENCE [LARGE SCALE GENOMIC DNA]</scope>
    <source>
        <strain evidence="1 2">11061_1 CR5-6</strain>
    </source>
</reference>
<gene>
    <name evidence="1" type="ORF">PHLGIDRAFT_20529</name>
</gene>
<organism evidence="1 2">
    <name type="scientific">Phlebiopsis gigantea (strain 11061_1 CR5-6)</name>
    <name type="common">White-rot fungus</name>
    <name type="synonym">Peniophora gigantea</name>
    <dbReference type="NCBI Taxonomy" id="745531"/>
    <lineage>
        <taxon>Eukaryota</taxon>
        <taxon>Fungi</taxon>
        <taxon>Dikarya</taxon>
        <taxon>Basidiomycota</taxon>
        <taxon>Agaricomycotina</taxon>
        <taxon>Agaricomycetes</taxon>
        <taxon>Polyporales</taxon>
        <taxon>Phanerochaetaceae</taxon>
        <taxon>Phlebiopsis</taxon>
    </lineage>
</organism>
<accession>A0A0C3NC68</accession>
<dbReference type="OrthoDB" id="9998495at2759"/>
<dbReference type="Proteomes" id="UP000053257">
    <property type="component" value="Unassembled WGS sequence"/>
</dbReference>
<evidence type="ECO:0000313" key="1">
    <source>
        <dbReference type="EMBL" id="KIP02104.1"/>
    </source>
</evidence>
<dbReference type="AlphaFoldDB" id="A0A0C3NC68"/>
<proteinExistence type="predicted"/>
<sequence>MPRVPHIFPEPGQSDVADKIRERRGGELIDLDGAMLNAPALALGLNAVGEGVRVQNSLKADMREMIVSVT</sequence>
<protein>
    <submittedName>
        <fullName evidence="1">Uncharacterized protein</fullName>
    </submittedName>
</protein>
<keyword evidence="2" id="KW-1185">Reference proteome</keyword>
<dbReference type="EMBL" id="KN840703">
    <property type="protein sequence ID" value="KIP02104.1"/>
    <property type="molecule type" value="Genomic_DNA"/>
</dbReference>
<evidence type="ECO:0000313" key="2">
    <source>
        <dbReference type="Proteomes" id="UP000053257"/>
    </source>
</evidence>